<dbReference type="Proteomes" id="UP001271769">
    <property type="component" value="Unassembled WGS sequence"/>
</dbReference>
<protein>
    <submittedName>
        <fullName evidence="3">Esterase-like activity of phytase family protein</fullName>
    </submittedName>
</protein>
<evidence type="ECO:0000313" key="3">
    <source>
        <dbReference type="EMBL" id="MDY0872996.1"/>
    </source>
</evidence>
<dbReference type="RefSeq" id="WP_320501464.1">
    <property type="nucleotide sequence ID" value="NZ_JAXCLX010000002.1"/>
</dbReference>
<feature type="signal peptide" evidence="1">
    <location>
        <begin position="1"/>
        <end position="24"/>
    </location>
</feature>
<organism evidence="3 4">
    <name type="scientific">Dongia rigui</name>
    <dbReference type="NCBI Taxonomy" id="940149"/>
    <lineage>
        <taxon>Bacteria</taxon>
        <taxon>Pseudomonadati</taxon>
        <taxon>Pseudomonadota</taxon>
        <taxon>Alphaproteobacteria</taxon>
        <taxon>Rhodospirillales</taxon>
        <taxon>Dongiaceae</taxon>
        <taxon>Dongia</taxon>
    </lineage>
</organism>
<dbReference type="SUPFAM" id="SSF101898">
    <property type="entry name" value="NHL repeat"/>
    <property type="match status" value="1"/>
</dbReference>
<dbReference type="Pfam" id="PF13449">
    <property type="entry name" value="Phytase-like"/>
    <property type="match status" value="1"/>
</dbReference>
<evidence type="ECO:0000259" key="2">
    <source>
        <dbReference type="Pfam" id="PF13449"/>
    </source>
</evidence>
<dbReference type="PANTHER" id="PTHR37957:SF1">
    <property type="entry name" value="PHYTASE-LIKE DOMAIN-CONTAINING PROTEIN"/>
    <property type="match status" value="1"/>
</dbReference>
<gene>
    <name evidence="3" type="ORF">SMD31_13725</name>
</gene>
<feature type="chain" id="PRO_5046079778" evidence="1">
    <location>
        <begin position="25"/>
        <end position="433"/>
    </location>
</feature>
<feature type="domain" description="Phytase-like" evidence="2">
    <location>
        <begin position="65"/>
        <end position="413"/>
    </location>
</feature>
<evidence type="ECO:0000313" key="4">
    <source>
        <dbReference type="Proteomes" id="UP001271769"/>
    </source>
</evidence>
<dbReference type="PANTHER" id="PTHR37957">
    <property type="entry name" value="BLR7070 PROTEIN"/>
    <property type="match status" value="1"/>
</dbReference>
<accession>A0ABU5E0F8</accession>
<dbReference type="InterPro" id="IPR027372">
    <property type="entry name" value="Phytase-like_dom"/>
</dbReference>
<evidence type="ECO:0000256" key="1">
    <source>
        <dbReference type="SAM" id="SignalP"/>
    </source>
</evidence>
<keyword evidence="4" id="KW-1185">Reference proteome</keyword>
<sequence length="433" mass="46600">MTRFARRFGMVSLFTLMLTGIAQAEGPEIFTSDDPALPLGTVKTGAKELKLSRGIGSALFHMKGDPDNVFYSVTDRGPNIDCAEAEELTGADVNKMCAGDEKAKIFPQPDFVPSIQRVELGTDGKFTIKELINISDASGKPISGLPNPLKGAKTEHAFDKDGKAVDFDPNGLDTEGLVRMSDGSFWLSDEYAPSLVHVAADGKIIERLVPQGLEGDFSAATYKVRGTLPAILAKRQLNRGMEGVAISPDEKFIYGLMQNPLANPDADAFKKANATRILKVDTATGKPVGEFVYQLDAHTTFKNDKKAEKQSDVRLSEITAVGQDKLVILERIAKTTKLHLVDLATGTDILGTSWDDPKTSPSLEQADLAAAGVTPLTKTLWFDSSDHEGIPAKVEGVAIIAPDTLVIINDDDFGIDGKSKTQIVRLKLALPSM</sequence>
<reference evidence="3 4" key="1">
    <citation type="journal article" date="2013" name="Antonie Van Leeuwenhoek">
        <title>Dongia rigui sp. nov., isolated from freshwater of a large wetland in Korea.</title>
        <authorList>
            <person name="Baik K.S."/>
            <person name="Hwang Y.M."/>
            <person name="Choi J.S."/>
            <person name="Kwon J."/>
            <person name="Seong C.N."/>
        </authorList>
    </citation>
    <scope>NUCLEOTIDE SEQUENCE [LARGE SCALE GENOMIC DNA]</scope>
    <source>
        <strain evidence="3 4">04SU4-P</strain>
    </source>
</reference>
<name>A0ABU5E0F8_9PROT</name>
<dbReference type="EMBL" id="JAXCLX010000002">
    <property type="protein sequence ID" value="MDY0872996.1"/>
    <property type="molecule type" value="Genomic_DNA"/>
</dbReference>
<comment type="caution">
    <text evidence="3">The sequence shown here is derived from an EMBL/GenBank/DDBJ whole genome shotgun (WGS) entry which is preliminary data.</text>
</comment>
<keyword evidence="1" id="KW-0732">Signal</keyword>
<proteinExistence type="predicted"/>